<evidence type="ECO:0000313" key="1">
    <source>
        <dbReference type="EMBL" id="KAJ7523379.1"/>
    </source>
</evidence>
<evidence type="ECO:0000313" key="2">
    <source>
        <dbReference type="Proteomes" id="UP001162992"/>
    </source>
</evidence>
<sequence length="476" mass="52377">MKMVAMDVTTRKAELVPPASKTPQKRLWNSNVDLVIPRIHTASIYFYRRPEESHSFFTWEVLKEALGKALVAFYPMAGRLSRDENGRIEINCNGAGVLLVEATADACIDDFGQFAPDPVFQQLIPYVDYTQDIASYPLLVLQVTFFRCGGASLGVGMQHHVADGMSGIHFINTWAAMARGEGLEVPPYIDRTLLRARSPPTPRFAHIEYKPPPPLLTAQPEAGKPTSANGIAANGHSQANGSLSNGAAAAANHAVSYTKDQAEPAFSVGVFKFSKDELQRLKAKAIDEDNLFSYSSYEMLSGHIWKSLCKARGLVDEQETKLYIATDGRARLRPSLPPGYFGNVIFTATPMATVGDLLSKPLHFAAAEIHRVVAMMDDEYLRSALDFLELQPDLSKLVRGAHTFTSPNLGITSWARLPVYDADFGWGRPIFMGPAVIAFEGLAYILRSSTDDDSLTLSLALQTDHMSAFEKFIREI</sequence>
<dbReference type="Proteomes" id="UP001162992">
    <property type="component" value="Chromosome 18"/>
</dbReference>
<accession>A0ACC2B0V0</accession>
<name>A0ACC2B0V0_DIPCM</name>
<dbReference type="EMBL" id="CM055109">
    <property type="protein sequence ID" value="KAJ7523379.1"/>
    <property type="molecule type" value="Genomic_DNA"/>
</dbReference>
<reference evidence="2" key="1">
    <citation type="journal article" date="2024" name="Proc. Natl. Acad. Sci. U.S.A.">
        <title>Extraordinary preservation of gene collinearity over three hundred million years revealed in homosporous lycophytes.</title>
        <authorList>
            <person name="Li C."/>
            <person name="Wickell D."/>
            <person name="Kuo L.Y."/>
            <person name="Chen X."/>
            <person name="Nie B."/>
            <person name="Liao X."/>
            <person name="Peng D."/>
            <person name="Ji J."/>
            <person name="Jenkins J."/>
            <person name="Williams M."/>
            <person name="Shu S."/>
            <person name="Plott C."/>
            <person name="Barry K."/>
            <person name="Rajasekar S."/>
            <person name="Grimwood J."/>
            <person name="Han X."/>
            <person name="Sun S."/>
            <person name="Hou Z."/>
            <person name="He W."/>
            <person name="Dai G."/>
            <person name="Sun C."/>
            <person name="Schmutz J."/>
            <person name="Leebens-Mack J.H."/>
            <person name="Li F.W."/>
            <person name="Wang L."/>
        </authorList>
    </citation>
    <scope>NUCLEOTIDE SEQUENCE [LARGE SCALE GENOMIC DNA]</scope>
    <source>
        <strain evidence="2">cv. PW_Plant_1</strain>
    </source>
</reference>
<proteinExistence type="predicted"/>
<keyword evidence="2" id="KW-1185">Reference proteome</keyword>
<comment type="caution">
    <text evidence="1">The sequence shown here is derived from an EMBL/GenBank/DDBJ whole genome shotgun (WGS) entry which is preliminary data.</text>
</comment>
<organism evidence="1 2">
    <name type="scientific">Diphasiastrum complanatum</name>
    <name type="common">Issler's clubmoss</name>
    <name type="synonym">Lycopodium complanatum</name>
    <dbReference type="NCBI Taxonomy" id="34168"/>
    <lineage>
        <taxon>Eukaryota</taxon>
        <taxon>Viridiplantae</taxon>
        <taxon>Streptophyta</taxon>
        <taxon>Embryophyta</taxon>
        <taxon>Tracheophyta</taxon>
        <taxon>Lycopodiopsida</taxon>
        <taxon>Lycopodiales</taxon>
        <taxon>Lycopodiaceae</taxon>
        <taxon>Lycopodioideae</taxon>
        <taxon>Diphasiastrum</taxon>
    </lineage>
</organism>
<gene>
    <name evidence="1" type="ORF">O6H91_18G049200</name>
</gene>
<protein>
    <submittedName>
        <fullName evidence="1">Uncharacterized protein</fullName>
    </submittedName>
</protein>